<keyword evidence="1" id="KW-0812">Transmembrane</keyword>
<reference evidence="2 3" key="1">
    <citation type="submission" date="2014-05" db="EMBL/GenBank/DDBJ databases">
        <authorList>
            <person name="Rizzardi K."/>
            <person name="Winiecka-Krusnell J."/>
            <person name="Ramliden M."/>
            <person name="Alm E."/>
            <person name="Andersson S."/>
            <person name="Byfors S."/>
        </authorList>
    </citation>
    <scope>NUCLEOTIDE SEQUENCE [LARGE SCALE GENOMIC DNA]</scope>
    <source>
        <strain evidence="2 3">LEGN</strain>
    </source>
</reference>
<dbReference type="Gene3D" id="1.25.10.10">
    <property type="entry name" value="Leucine-rich Repeat Variant"/>
    <property type="match status" value="1"/>
</dbReference>
<dbReference type="InterPro" id="IPR016024">
    <property type="entry name" value="ARM-type_fold"/>
</dbReference>
<dbReference type="STRING" id="1498499.EP47_10710"/>
<dbReference type="SUPFAM" id="SSF48371">
    <property type="entry name" value="ARM repeat"/>
    <property type="match status" value="1"/>
</dbReference>
<evidence type="ECO:0000313" key="2">
    <source>
        <dbReference type="EMBL" id="KGP62534.1"/>
    </source>
</evidence>
<dbReference type="Pfam" id="PF13646">
    <property type="entry name" value="HEAT_2"/>
    <property type="match status" value="1"/>
</dbReference>
<sequence>MISEPQFRWIVYFIIIEFIIILFFIIASYISKLYFFIKEKRNQHTYEELKKLILHDQPIPPYLAKKIGIVLRLLKKIEPEVVPDWEKKKIEIVRDVLLPQARHFVNKRSWEKRYLLLLCFDYYISSKDHGLLIKLIKDHNMIVSFNAMRIASKIGSLDLLKAILDKLKPETHIVHTFVEYFLVPAPEWPNIIGEELASTDDSWLKKICYEILRVTGGSSKYFDFTEADCFNENVNVRLAAIRVLPYLDKSRYLEIYNQLIHDKNWMVRNAIVKTLRELQDPNALDLLEYSLKDNVWWVRINAAKTLSYYGDSGQQILAKYKDEKERLTAGEADYFITIQQIRDEADDE</sequence>
<organism evidence="2 3">
    <name type="scientific">Legionella norrlandica</name>
    <dbReference type="NCBI Taxonomy" id="1498499"/>
    <lineage>
        <taxon>Bacteria</taxon>
        <taxon>Pseudomonadati</taxon>
        <taxon>Pseudomonadota</taxon>
        <taxon>Gammaproteobacteria</taxon>
        <taxon>Legionellales</taxon>
        <taxon>Legionellaceae</taxon>
        <taxon>Legionella</taxon>
    </lineage>
</organism>
<accession>A0A0A2SSW9</accession>
<feature type="transmembrane region" description="Helical" evidence="1">
    <location>
        <begin position="6"/>
        <end position="31"/>
    </location>
</feature>
<dbReference type="EMBL" id="JNCF01000059">
    <property type="protein sequence ID" value="KGP62534.1"/>
    <property type="molecule type" value="Genomic_DNA"/>
</dbReference>
<keyword evidence="1" id="KW-1133">Transmembrane helix</keyword>
<keyword evidence="1" id="KW-0472">Membrane</keyword>
<protein>
    <recommendedName>
        <fullName evidence="4">HEAT repeat domain-containing protein</fullName>
    </recommendedName>
</protein>
<evidence type="ECO:0000313" key="3">
    <source>
        <dbReference type="Proteomes" id="UP000054422"/>
    </source>
</evidence>
<evidence type="ECO:0000256" key="1">
    <source>
        <dbReference type="SAM" id="Phobius"/>
    </source>
</evidence>
<dbReference type="AlphaFoldDB" id="A0A0A2SSW9"/>
<keyword evidence="3" id="KW-1185">Reference proteome</keyword>
<evidence type="ECO:0008006" key="4">
    <source>
        <dbReference type="Google" id="ProtNLM"/>
    </source>
</evidence>
<name>A0A0A2SSW9_9GAMM</name>
<dbReference type="RefSeq" id="WP_241480544.1">
    <property type="nucleotide sequence ID" value="NZ_JNCF01000059.1"/>
</dbReference>
<proteinExistence type="predicted"/>
<comment type="caution">
    <text evidence="2">The sequence shown here is derived from an EMBL/GenBank/DDBJ whole genome shotgun (WGS) entry which is preliminary data.</text>
</comment>
<gene>
    <name evidence="2" type="ORF">EP47_10710</name>
</gene>
<dbReference type="InterPro" id="IPR011989">
    <property type="entry name" value="ARM-like"/>
</dbReference>
<dbReference type="Proteomes" id="UP000054422">
    <property type="component" value="Unassembled WGS sequence"/>
</dbReference>